<comment type="caution">
    <text evidence="1">The sequence shown here is derived from an EMBL/GenBank/DDBJ whole genome shotgun (WGS) entry which is preliminary data.</text>
</comment>
<sequence>MSALPQLRRQNALALFHAFAEQALAQGQAPKGLEQAFAASVQISPSLWSQIKSSRPIGDKLARQIEVHARQTPGWLDEPHEPAAPSPAEKAFLALALQAWRATNSAGRKALHQQMTAAVSAAPVPGSVST</sequence>
<dbReference type="RefSeq" id="WP_210805899.1">
    <property type="nucleotide sequence ID" value="NZ_JAGQDG010000001.1"/>
</dbReference>
<gene>
    <name evidence="1" type="ORF">KAK11_02760</name>
</gene>
<dbReference type="EMBL" id="JAGQDG010000001">
    <property type="protein sequence ID" value="MBQ0934234.1"/>
    <property type="molecule type" value="Genomic_DNA"/>
</dbReference>
<evidence type="ECO:0000313" key="2">
    <source>
        <dbReference type="Proteomes" id="UP000672097"/>
    </source>
</evidence>
<reference evidence="1 2" key="1">
    <citation type="submission" date="2021-04" db="EMBL/GenBank/DDBJ databases">
        <title>The genome sequence of type strain Ideonella paludis KCTC 32238.</title>
        <authorList>
            <person name="Liu Y."/>
        </authorList>
    </citation>
    <scope>NUCLEOTIDE SEQUENCE [LARGE SCALE GENOMIC DNA]</scope>
    <source>
        <strain evidence="1 2">KCTC 32238</strain>
    </source>
</reference>
<protein>
    <submittedName>
        <fullName evidence="1">Uncharacterized protein</fullName>
    </submittedName>
</protein>
<name>A0ABS5DSW5_9BURK</name>
<keyword evidence="2" id="KW-1185">Reference proteome</keyword>
<organism evidence="1 2">
    <name type="scientific">Ideonella paludis</name>
    <dbReference type="NCBI Taxonomy" id="1233411"/>
    <lineage>
        <taxon>Bacteria</taxon>
        <taxon>Pseudomonadati</taxon>
        <taxon>Pseudomonadota</taxon>
        <taxon>Betaproteobacteria</taxon>
        <taxon>Burkholderiales</taxon>
        <taxon>Sphaerotilaceae</taxon>
        <taxon>Ideonella</taxon>
    </lineage>
</organism>
<evidence type="ECO:0000313" key="1">
    <source>
        <dbReference type="EMBL" id="MBQ0934234.1"/>
    </source>
</evidence>
<proteinExistence type="predicted"/>
<dbReference type="Proteomes" id="UP000672097">
    <property type="component" value="Unassembled WGS sequence"/>
</dbReference>
<accession>A0ABS5DSW5</accession>